<dbReference type="CDD" id="cd13597">
    <property type="entry name" value="PBP2_lipoprotein_Tp32"/>
    <property type="match status" value="1"/>
</dbReference>
<evidence type="ECO:0000313" key="9">
    <source>
        <dbReference type="Proteomes" id="UP001501577"/>
    </source>
</evidence>
<accession>A0ABP6KKB8</accession>
<keyword evidence="4" id="KW-0564">Palmitate</keyword>
<evidence type="ECO:0000256" key="6">
    <source>
        <dbReference type="PIRNR" id="PIRNR002854"/>
    </source>
</evidence>
<feature type="chain" id="PRO_5045395150" description="Lipoprotein" evidence="7">
    <location>
        <begin position="23"/>
        <end position="280"/>
    </location>
</feature>
<keyword evidence="5 6" id="KW-0449">Lipoprotein</keyword>
<keyword evidence="2 7" id="KW-0732">Signal</keyword>
<sequence length="280" mass="30233">MKKSLKKTLYAGVLGLTALGLAACSGGGDQDADSKENETIKVGASATPHAEILEQVKDDLADEGYDLEVEVFDDYVLPDQALADGDLDANFFQHKPYLDNFNKENDTDLVAADQVHYEPLGLYPGKTDTVDDVKNGAEIAIPNDATNGARALLLLQEAGLIKLKDDSDTTTATTKDIEENPKNIKITELDASQIARTVQDVDLAVINGNYAVEAGFDVQDDALEIEDKDSKAAQTYANIIAVRKGDEDEPAIKALEKALHSDKAKEFMEDEYKGAVIPLS</sequence>
<dbReference type="PROSITE" id="PS51257">
    <property type="entry name" value="PROKAR_LIPOPROTEIN"/>
    <property type="match status" value="1"/>
</dbReference>
<evidence type="ECO:0000256" key="3">
    <source>
        <dbReference type="ARBA" id="ARBA00023136"/>
    </source>
</evidence>
<comment type="subcellular location">
    <subcellularLocation>
        <location evidence="1">Membrane</location>
        <topology evidence="1">Lipid-anchor</topology>
    </subcellularLocation>
</comment>
<evidence type="ECO:0000256" key="4">
    <source>
        <dbReference type="ARBA" id="ARBA00023139"/>
    </source>
</evidence>
<dbReference type="Gene3D" id="3.40.190.10">
    <property type="entry name" value="Periplasmic binding protein-like II"/>
    <property type="match status" value="2"/>
</dbReference>
<keyword evidence="3" id="KW-0472">Membrane</keyword>
<reference evidence="9" key="1">
    <citation type="journal article" date="2019" name="Int. J. Syst. Evol. Microbiol.">
        <title>The Global Catalogue of Microorganisms (GCM) 10K type strain sequencing project: providing services to taxonomists for standard genome sequencing and annotation.</title>
        <authorList>
            <consortium name="The Broad Institute Genomics Platform"/>
            <consortium name="The Broad Institute Genome Sequencing Center for Infectious Disease"/>
            <person name="Wu L."/>
            <person name="Ma J."/>
        </authorList>
    </citation>
    <scope>NUCLEOTIDE SEQUENCE [LARGE SCALE GENOMIC DNA]</scope>
    <source>
        <strain evidence="9">JCM 8736</strain>
    </source>
</reference>
<evidence type="ECO:0000256" key="2">
    <source>
        <dbReference type="ARBA" id="ARBA00022729"/>
    </source>
</evidence>
<dbReference type="SUPFAM" id="SSF53850">
    <property type="entry name" value="Periplasmic binding protein-like II"/>
    <property type="match status" value="1"/>
</dbReference>
<evidence type="ECO:0000313" key="8">
    <source>
        <dbReference type="EMBL" id="GAA3011778.1"/>
    </source>
</evidence>
<dbReference type="PANTHER" id="PTHR30429">
    <property type="entry name" value="D-METHIONINE-BINDING LIPOPROTEIN METQ"/>
    <property type="match status" value="1"/>
</dbReference>
<dbReference type="Pfam" id="PF03180">
    <property type="entry name" value="Lipoprotein_9"/>
    <property type="match status" value="1"/>
</dbReference>
<dbReference type="PIRSF" id="PIRSF002854">
    <property type="entry name" value="MetQ"/>
    <property type="match status" value="1"/>
</dbReference>
<keyword evidence="9" id="KW-1185">Reference proteome</keyword>
<dbReference type="PANTHER" id="PTHR30429:SF0">
    <property type="entry name" value="METHIONINE-BINDING LIPOPROTEIN METQ"/>
    <property type="match status" value="1"/>
</dbReference>
<comment type="similarity">
    <text evidence="6">Belongs to the nlpA lipoprotein family.</text>
</comment>
<evidence type="ECO:0000256" key="7">
    <source>
        <dbReference type="SAM" id="SignalP"/>
    </source>
</evidence>
<organism evidence="8 9">
    <name type="scientific">Tetragenococcus solitarius</name>
    <dbReference type="NCBI Taxonomy" id="71453"/>
    <lineage>
        <taxon>Bacteria</taxon>
        <taxon>Bacillati</taxon>
        <taxon>Bacillota</taxon>
        <taxon>Bacilli</taxon>
        <taxon>Lactobacillales</taxon>
        <taxon>Enterococcaceae</taxon>
        <taxon>Tetragenococcus</taxon>
    </lineage>
</organism>
<gene>
    <name evidence="8" type="ORF">GCM10019998_05040</name>
</gene>
<evidence type="ECO:0000256" key="1">
    <source>
        <dbReference type="ARBA" id="ARBA00004635"/>
    </source>
</evidence>
<proteinExistence type="inferred from homology"/>
<protein>
    <recommendedName>
        <fullName evidence="6">Lipoprotein</fullName>
    </recommendedName>
</protein>
<dbReference type="Proteomes" id="UP001501577">
    <property type="component" value="Unassembled WGS sequence"/>
</dbReference>
<dbReference type="EMBL" id="BAAAXQ010000014">
    <property type="protein sequence ID" value="GAA3011778.1"/>
    <property type="molecule type" value="Genomic_DNA"/>
</dbReference>
<name>A0ABP6KKB8_9ENTE</name>
<dbReference type="InterPro" id="IPR004872">
    <property type="entry name" value="Lipoprotein_NlpA"/>
</dbReference>
<comment type="caution">
    <text evidence="8">The sequence shown here is derived from an EMBL/GenBank/DDBJ whole genome shotgun (WGS) entry which is preliminary data.</text>
</comment>
<evidence type="ECO:0000256" key="5">
    <source>
        <dbReference type="ARBA" id="ARBA00023288"/>
    </source>
</evidence>
<feature type="signal peptide" evidence="7">
    <location>
        <begin position="1"/>
        <end position="22"/>
    </location>
</feature>